<proteinExistence type="predicted"/>
<comment type="caution">
    <text evidence="1">The sequence shown here is derived from an EMBL/GenBank/DDBJ whole genome shotgun (WGS) entry which is preliminary data.</text>
</comment>
<gene>
    <name evidence="1" type="ORF">LCGC14_1524510</name>
</gene>
<name>A0A0F9LYM0_9ZZZZ</name>
<dbReference type="EMBL" id="LAZR01011355">
    <property type="protein sequence ID" value="KKM62152.1"/>
    <property type="molecule type" value="Genomic_DNA"/>
</dbReference>
<sequence length="48" mass="5874">MREIRFSRYAKQLEAEKAEFWVYHDQLVEQLHRQRGELEARINLAVTN</sequence>
<organism evidence="1">
    <name type="scientific">marine sediment metagenome</name>
    <dbReference type="NCBI Taxonomy" id="412755"/>
    <lineage>
        <taxon>unclassified sequences</taxon>
        <taxon>metagenomes</taxon>
        <taxon>ecological metagenomes</taxon>
    </lineage>
</organism>
<accession>A0A0F9LYM0</accession>
<reference evidence="1" key="1">
    <citation type="journal article" date="2015" name="Nature">
        <title>Complex archaea that bridge the gap between prokaryotes and eukaryotes.</title>
        <authorList>
            <person name="Spang A."/>
            <person name="Saw J.H."/>
            <person name="Jorgensen S.L."/>
            <person name="Zaremba-Niedzwiedzka K."/>
            <person name="Martijn J."/>
            <person name="Lind A.E."/>
            <person name="van Eijk R."/>
            <person name="Schleper C."/>
            <person name="Guy L."/>
            <person name="Ettema T.J."/>
        </authorList>
    </citation>
    <scope>NUCLEOTIDE SEQUENCE</scope>
</reference>
<evidence type="ECO:0000313" key="1">
    <source>
        <dbReference type="EMBL" id="KKM62152.1"/>
    </source>
</evidence>
<dbReference type="AlphaFoldDB" id="A0A0F9LYM0"/>
<feature type="non-terminal residue" evidence="1">
    <location>
        <position position="48"/>
    </location>
</feature>
<protein>
    <submittedName>
        <fullName evidence="1">Uncharacterized protein</fullName>
    </submittedName>
</protein>